<evidence type="ECO:0000256" key="3">
    <source>
        <dbReference type="ARBA" id="ARBA00022475"/>
    </source>
</evidence>
<dbReference type="GeneID" id="97239784"/>
<evidence type="ECO:0000256" key="8">
    <source>
        <dbReference type="ARBA" id="ARBA00038436"/>
    </source>
</evidence>
<keyword evidence="7 9" id="KW-0472">Membrane</keyword>
<dbReference type="GO" id="GO:0022857">
    <property type="term" value="F:transmembrane transporter activity"/>
    <property type="evidence" value="ECO:0007669"/>
    <property type="project" value="UniProtKB-UniRule"/>
</dbReference>
<sequence>MTLIIRLSRWSAWIAGILVLAAGLLIAGDVIARNIWSTSPFYSFEISRYLFGATVAFGLSFALVERAHIRIDPLVKLTRGRLRSLMDVFAILATVPVAGAIAWYAWDLTVQSAELGAISNSPLGLQQWIPQAIWAVGMTWFALIALALAVLALVALVRGRDAEVGRIVGLPDFGGEGAEVAHDVGAGSGKLQMEAAG</sequence>
<dbReference type="AlphaFoldDB" id="A0A161Q1U6"/>
<dbReference type="GO" id="GO:0005886">
    <property type="term" value="C:plasma membrane"/>
    <property type="evidence" value="ECO:0007669"/>
    <property type="project" value="UniProtKB-SubCell"/>
</dbReference>
<evidence type="ECO:0000313" key="12">
    <source>
        <dbReference type="Proteomes" id="UP000075787"/>
    </source>
</evidence>
<evidence type="ECO:0000256" key="6">
    <source>
        <dbReference type="ARBA" id="ARBA00022989"/>
    </source>
</evidence>
<organism evidence="11 12">
    <name type="scientific">Tistrella mobilis</name>
    <dbReference type="NCBI Taxonomy" id="171437"/>
    <lineage>
        <taxon>Bacteria</taxon>
        <taxon>Pseudomonadati</taxon>
        <taxon>Pseudomonadota</taxon>
        <taxon>Alphaproteobacteria</taxon>
        <taxon>Geminicoccales</taxon>
        <taxon>Geminicoccaceae</taxon>
        <taxon>Tistrella</taxon>
    </lineage>
</organism>
<evidence type="ECO:0000256" key="5">
    <source>
        <dbReference type="ARBA" id="ARBA00022692"/>
    </source>
</evidence>
<dbReference type="EMBL" id="LPZR01000174">
    <property type="protein sequence ID" value="KYO51409.1"/>
    <property type="molecule type" value="Genomic_DNA"/>
</dbReference>
<feature type="transmembrane region" description="Helical" evidence="9">
    <location>
        <begin position="46"/>
        <end position="64"/>
    </location>
</feature>
<feature type="transmembrane region" description="Helical" evidence="9">
    <location>
        <begin position="132"/>
        <end position="157"/>
    </location>
</feature>
<evidence type="ECO:0000256" key="7">
    <source>
        <dbReference type="ARBA" id="ARBA00023136"/>
    </source>
</evidence>
<gene>
    <name evidence="11" type="ORF">AUP44_09180</name>
</gene>
<dbReference type="RefSeq" id="WP_062766359.1">
    <property type="nucleotide sequence ID" value="NZ_CP121043.1"/>
</dbReference>
<evidence type="ECO:0000256" key="9">
    <source>
        <dbReference type="RuleBase" id="RU369079"/>
    </source>
</evidence>
<comment type="function">
    <text evidence="9">Part of the tripartite ATP-independent periplasmic (TRAP) transport system.</text>
</comment>
<evidence type="ECO:0000256" key="4">
    <source>
        <dbReference type="ARBA" id="ARBA00022519"/>
    </source>
</evidence>
<feature type="transmembrane region" description="Helical" evidence="9">
    <location>
        <begin position="12"/>
        <end position="31"/>
    </location>
</feature>
<proteinExistence type="inferred from homology"/>
<protein>
    <recommendedName>
        <fullName evidence="9">TRAP transporter small permease protein</fullName>
    </recommendedName>
</protein>
<accession>A0A161Q1U6</accession>
<dbReference type="InterPro" id="IPR007387">
    <property type="entry name" value="TRAP_DctQ"/>
</dbReference>
<evidence type="ECO:0000313" key="11">
    <source>
        <dbReference type="EMBL" id="KYO51409.1"/>
    </source>
</evidence>
<dbReference type="InterPro" id="IPR055348">
    <property type="entry name" value="DctQ"/>
</dbReference>
<dbReference type="OrthoDB" id="6160477at2"/>
<dbReference type="GO" id="GO:0015740">
    <property type="term" value="P:C4-dicarboxylate transport"/>
    <property type="evidence" value="ECO:0007669"/>
    <property type="project" value="TreeGrafter"/>
</dbReference>
<name>A0A161Q1U6_9PROT</name>
<dbReference type="PANTHER" id="PTHR35011">
    <property type="entry name" value="2,3-DIKETO-L-GULONATE TRAP TRANSPORTER SMALL PERMEASE PROTEIN YIAM"/>
    <property type="match status" value="1"/>
</dbReference>
<evidence type="ECO:0000256" key="1">
    <source>
        <dbReference type="ARBA" id="ARBA00004429"/>
    </source>
</evidence>
<feature type="domain" description="Tripartite ATP-independent periplasmic transporters DctQ component" evidence="10">
    <location>
        <begin position="24"/>
        <end position="150"/>
    </location>
</feature>
<dbReference type="Pfam" id="PF04290">
    <property type="entry name" value="DctQ"/>
    <property type="match status" value="1"/>
</dbReference>
<reference evidence="11 12" key="1">
    <citation type="submission" date="2015-12" db="EMBL/GenBank/DDBJ databases">
        <title>Genome sequence of Tistrella mobilis MCCC 1A02139.</title>
        <authorList>
            <person name="Lu L."/>
            <person name="Lai Q."/>
            <person name="Shao Z."/>
            <person name="Qian P."/>
        </authorList>
    </citation>
    <scope>NUCLEOTIDE SEQUENCE [LARGE SCALE GENOMIC DNA]</scope>
    <source>
        <strain evidence="11 12">MCCC 1A02139</strain>
    </source>
</reference>
<evidence type="ECO:0000259" key="10">
    <source>
        <dbReference type="Pfam" id="PF04290"/>
    </source>
</evidence>
<keyword evidence="3" id="KW-1003">Cell membrane</keyword>
<feature type="transmembrane region" description="Helical" evidence="9">
    <location>
        <begin position="85"/>
        <end position="106"/>
    </location>
</feature>
<dbReference type="PANTHER" id="PTHR35011:SF10">
    <property type="entry name" value="TRAP TRANSPORTER SMALL PERMEASE PROTEIN"/>
    <property type="match status" value="1"/>
</dbReference>
<keyword evidence="6 9" id="KW-1133">Transmembrane helix</keyword>
<comment type="similarity">
    <text evidence="8 9">Belongs to the TRAP transporter small permease family.</text>
</comment>
<comment type="subunit">
    <text evidence="9">The complex comprises the extracytoplasmic solute receptor protein and the two transmembrane proteins.</text>
</comment>
<evidence type="ECO:0000256" key="2">
    <source>
        <dbReference type="ARBA" id="ARBA00022448"/>
    </source>
</evidence>
<comment type="subcellular location">
    <subcellularLocation>
        <location evidence="1 9">Cell inner membrane</location>
        <topology evidence="1 9">Multi-pass membrane protein</topology>
    </subcellularLocation>
</comment>
<keyword evidence="4 9" id="KW-0997">Cell inner membrane</keyword>
<keyword evidence="2 9" id="KW-0813">Transport</keyword>
<keyword evidence="5 9" id="KW-0812">Transmembrane</keyword>
<comment type="caution">
    <text evidence="11">The sequence shown here is derived from an EMBL/GenBank/DDBJ whole genome shotgun (WGS) entry which is preliminary data.</text>
</comment>
<dbReference type="Proteomes" id="UP000075787">
    <property type="component" value="Unassembled WGS sequence"/>
</dbReference>